<sequence>MAVRAFFFNPADEPILKEALKEPVAFLGGVFAGILRLDLNEDPLKEWLTRTVEASGLAEEDISAGGGSNQAEAREEDSPQQIEIE</sequence>
<name>A0ACB9QUR9_9MYRT</name>
<organism evidence="1 2">
    <name type="scientific">Melastoma candidum</name>
    <dbReference type="NCBI Taxonomy" id="119954"/>
    <lineage>
        <taxon>Eukaryota</taxon>
        <taxon>Viridiplantae</taxon>
        <taxon>Streptophyta</taxon>
        <taxon>Embryophyta</taxon>
        <taxon>Tracheophyta</taxon>
        <taxon>Spermatophyta</taxon>
        <taxon>Magnoliopsida</taxon>
        <taxon>eudicotyledons</taxon>
        <taxon>Gunneridae</taxon>
        <taxon>Pentapetalae</taxon>
        <taxon>rosids</taxon>
        <taxon>malvids</taxon>
        <taxon>Myrtales</taxon>
        <taxon>Melastomataceae</taxon>
        <taxon>Melastomatoideae</taxon>
        <taxon>Melastomateae</taxon>
        <taxon>Melastoma</taxon>
    </lineage>
</organism>
<proteinExistence type="predicted"/>
<gene>
    <name evidence="1" type="ORF">MLD38_018310</name>
</gene>
<protein>
    <submittedName>
        <fullName evidence="1">Uncharacterized protein</fullName>
    </submittedName>
</protein>
<reference evidence="2" key="1">
    <citation type="journal article" date="2023" name="Front. Plant Sci.">
        <title>Chromosomal-level genome assembly of Melastoma candidum provides insights into trichome evolution.</title>
        <authorList>
            <person name="Zhong Y."/>
            <person name="Wu W."/>
            <person name="Sun C."/>
            <person name="Zou P."/>
            <person name="Liu Y."/>
            <person name="Dai S."/>
            <person name="Zhou R."/>
        </authorList>
    </citation>
    <scope>NUCLEOTIDE SEQUENCE [LARGE SCALE GENOMIC DNA]</scope>
</reference>
<dbReference type="EMBL" id="CM042884">
    <property type="protein sequence ID" value="KAI4369917.1"/>
    <property type="molecule type" value="Genomic_DNA"/>
</dbReference>
<evidence type="ECO:0000313" key="2">
    <source>
        <dbReference type="Proteomes" id="UP001057402"/>
    </source>
</evidence>
<evidence type="ECO:0000313" key="1">
    <source>
        <dbReference type="EMBL" id="KAI4369917.1"/>
    </source>
</evidence>
<keyword evidence="2" id="KW-1185">Reference proteome</keyword>
<accession>A0ACB9QUR9</accession>
<comment type="caution">
    <text evidence="1">The sequence shown here is derived from an EMBL/GenBank/DDBJ whole genome shotgun (WGS) entry which is preliminary data.</text>
</comment>
<dbReference type="Proteomes" id="UP001057402">
    <property type="component" value="Chromosome 5"/>
</dbReference>